<keyword evidence="6" id="KW-1185">Reference proteome</keyword>
<dbReference type="GO" id="GO:0016757">
    <property type="term" value="F:glycosyltransferase activity"/>
    <property type="evidence" value="ECO:0007669"/>
    <property type="project" value="UniProtKB-KW"/>
</dbReference>
<evidence type="ECO:0000256" key="1">
    <source>
        <dbReference type="ARBA" id="ARBA00022676"/>
    </source>
</evidence>
<dbReference type="InterPro" id="IPR049625">
    <property type="entry name" value="Glyco_transf_61_cat"/>
</dbReference>
<evidence type="ECO:0000259" key="4">
    <source>
        <dbReference type="Pfam" id="PF04577"/>
    </source>
</evidence>
<sequence length="441" mass="48614">MPEGDCDQPGLLQLLASKDRASLGAESAAASMFVRNFLSFVQGPSFDNRSGDAFQDSLGALAEFDKHISSNCSEIYGKSMIQKTRETSHTVCKGKSSVVCHERVPFDIPRYFCELQNVQIGEDSTRVESCEVTAWAREATWGWCEKPFLEELQSQDLPLACNLTTSRKALLQMPWDTRNLYEWLGDWVTLWETLAILDWNPKDVDIFLNIEPGSMKSRPFDDAWQHAFSSEAVHVGTRKDLFGQGACFSHLATVPHGGLSTPTFNGGRGGLVSCASPTLMSSAVFLERIFPSVKPPGDLTLTLILRTGSRGFEDEDEAVQAVTKALLPGWSLRTYRPETLKTLNEQIAVAQSTQVLVGAHGAGMTHALFLPPHARVVEIWCGDRGSENHHFRNLEVLSDESAAHAPEQFHFGISALRCGVDENAVKAMKAAMTAYQKDQAM</sequence>
<keyword evidence="2" id="KW-0808">Transferase</keyword>
<dbReference type="Proteomes" id="UP000604046">
    <property type="component" value="Unassembled WGS sequence"/>
</dbReference>
<dbReference type="OrthoDB" id="529273at2759"/>
<evidence type="ECO:0000256" key="3">
    <source>
        <dbReference type="ARBA" id="ARBA00023180"/>
    </source>
</evidence>
<evidence type="ECO:0000256" key="2">
    <source>
        <dbReference type="ARBA" id="ARBA00022679"/>
    </source>
</evidence>
<gene>
    <name evidence="5" type="primary">EOGT</name>
    <name evidence="5" type="ORF">SNAT2548_LOCUS4049</name>
</gene>
<dbReference type="PANTHER" id="PTHR20961">
    <property type="entry name" value="GLYCOSYLTRANSFERASE"/>
    <property type="match status" value="1"/>
</dbReference>
<reference evidence="5" key="1">
    <citation type="submission" date="2021-02" db="EMBL/GenBank/DDBJ databases">
        <authorList>
            <person name="Dougan E. K."/>
            <person name="Rhodes N."/>
            <person name="Thang M."/>
            <person name="Chan C."/>
        </authorList>
    </citation>
    <scope>NUCLEOTIDE SEQUENCE</scope>
</reference>
<dbReference type="EMBL" id="CAJNDS010000247">
    <property type="protein sequence ID" value="CAE7033761.1"/>
    <property type="molecule type" value="Genomic_DNA"/>
</dbReference>
<organism evidence="5 6">
    <name type="scientific">Symbiodinium natans</name>
    <dbReference type="NCBI Taxonomy" id="878477"/>
    <lineage>
        <taxon>Eukaryota</taxon>
        <taxon>Sar</taxon>
        <taxon>Alveolata</taxon>
        <taxon>Dinophyceae</taxon>
        <taxon>Suessiales</taxon>
        <taxon>Symbiodiniaceae</taxon>
        <taxon>Symbiodinium</taxon>
    </lineage>
</organism>
<feature type="domain" description="Glycosyltransferase 61 catalytic" evidence="4">
    <location>
        <begin position="299"/>
        <end position="377"/>
    </location>
</feature>
<accession>A0A812IFI8</accession>
<name>A0A812IFI8_9DINO</name>
<comment type="caution">
    <text evidence="5">The sequence shown here is derived from an EMBL/GenBank/DDBJ whole genome shotgun (WGS) entry which is preliminary data.</text>
</comment>
<proteinExistence type="predicted"/>
<keyword evidence="1" id="KW-0328">Glycosyltransferase</keyword>
<keyword evidence="3" id="KW-0325">Glycoprotein</keyword>
<evidence type="ECO:0000313" key="5">
    <source>
        <dbReference type="EMBL" id="CAE7033761.1"/>
    </source>
</evidence>
<evidence type="ECO:0000313" key="6">
    <source>
        <dbReference type="Proteomes" id="UP000604046"/>
    </source>
</evidence>
<dbReference type="AlphaFoldDB" id="A0A812IFI8"/>
<dbReference type="InterPro" id="IPR007657">
    <property type="entry name" value="Glycosyltransferase_61"/>
</dbReference>
<dbReference type="Pfam" id="PF04577">
    <property type="entry name" value="Glyco_transf_61"/>
    <property type="match status" value="1"/>
</dbReference>
<protein>
    <submittedName>
        <fullName evidence="5">EOGT protein</fullName>
    </submittedName>
</protein>